<dbReference type="EMBL" id="JACBKZ010000014">
    <property type="protein sequence ID" value="KAF5934272.1"/>
    <property type="molecule type" value="Genomic_DNA"/>
</dbReference>
<keyword evidence="2" id="KW-0547">Nucleotide-binding</keyword>
<accession>A0A7J7G0W6</accession>
<gene>
    <name evidence="5" type="ORF">HYC85_030443</name>
</gene>
<organism evidence="5 6">
    <name type="scientific">Camellia sinensis</name>
    <name type="common">Tea plant</name>
    <name type="synonym">Thea sinensis</name>
    <dbReference type="NCBI Taxonomy" id="4442"/>
    <lineage>
        <taxon>Eukaryota</taxon>
        <taxon>Viridiplantae</taxon>
        <taxon>Streptophyta</taxon>
        <taxon>Embryophyta</taxon>
        <taxon>Tracheophyta</taxon>
        <taxon>Spermatophyta</taxon>
        <taxon>Magnoliopsida</taxon>
        <taxon>eudicotyledons</taxon>
        <taxon>Gunneridae</taxon>
        <taxon>Pentapetalae</taxon>
        <taxon>asterids</taxon>
        <taxon>Ericales</taxon>
        <taxon>Theaceae</taxon>
        <taxon>Camellia</taxon>
    </lineage>
</organism>
<sequence length="324" mass="36968">MRIYDMMGVTGEKLHVDFVISTGDNFYNNGITSSKDPGFVDSFAKVYTARRLQKPRYSGFWTRAIRAIWAIRANPSSKYKAWAGLGQQCSVLGNHDYRGNALALLNSIPFVEDTVRSCRITVENMVWLWQTGVENTVWLVSDRCGRHYKVMSNHCRRHFEQIMAAQSNIEANRYTLKSCVETMTAVTNLSHWLQNRTKLLQVQISFVAKYGKEFVSAATEPMPECGVGRIAKRQAVVNSENTFFSMKRFIGRKMSEVEPSRSPTLWFVMRMEMSSLSALSWASSLLSRKSQLRFWRKLADDASKCLNDKVTKAVVLSVLRCFSS</sequence>
<evidence type="ECO:0000256" key="1">
    <source>
        <dbReference type="ARBA" id="ARBA00022729"/>
    </source>
</evidence>
<dbReference type="PANTHER" id="PTHR10161:SF36">
    <property type="entry name" value="PURPLE ACID PHOSPHATASE 3"/>
    <property type="match status" value="1"/>
</dbReference>
<keyword evidence="3" id="KW-0378">Hydrolase</keyword>
<evidence type="ECO:0000313" key="5">
    <source>
        <dbReference type="EMBL" id="KAF5934272.1"/>
    </source>
</evidence>
<dbReference type="GO" id="GO:0140662">
    <property type="term" value="F:ATP-dependent protein folding chaperone"/>
    <property type="evidence" value="ECO:0007669"/>
    <property type="project" value="InterPro"/>
</dbReference>
<dbReference type="InterPro" id="IPR013126">
    <property type="entry name" value="Hsp_70_fam"/>
</dbReference>
<keyword evidence="1" id="KW-0732">Signal</keyword>
<protein>
    <recommendedName>
        <fullName evidence="7">Calcineurin-like phosphoesterase domain-containing protein</fullName>
    </recommendedName>
</protein>
<name>A0A7J7G0W6_CAMSI</name>
<dbReference type="GO" id="GO:0016787">
    <property type="term" value="F:hydrolase activity"/>
    <property type="evidence" value="ECO:0007669"/>
    <property type="project" value="UniProtKB-KW"/>
</dbReference>
<evidence type="ECO:0008006" key="7">
    <source>
        <dbReference type="Google" id="ProtNLM"/>
    </source>
</evidence>
<dbReference type="GO" id="GO:0005524">
    <property type="term" value="F:ATP binding"/>
    <property type="evidence" value="ECO:0007669"/>
    <property type="project" value="UniProtKB-KW"/>
</dbReference>
<dbReference type="SUPFAM" id="SSF56300">
    <property type="entry name" value="Metallo-dependent phosphatases"/>
    <property type="match status" value="1"/>
</dbReference>
<keyword evidence="4" id="KW-0067">ATP-binding</keyword>
<reference evidence="6" key="1">
    <citation type="journal article" date="2020" name="Nat. Commun.">
        <title>Genome assembly of wild tea tree DASZ reveals pedigree and selection history of tea varieties.</title>
        <authorList>
            <person name="Zhang W."/>
            <person name="Zhang Y."/>
            <person name="Qiu H."/>
            <person name="Guo Y."/>
            <person name="Wan H."/>
            <person name="Zhang X."/>
            <person name="Scossa F."/>
            <person name="Alseekh S."/>
            <person name="Zhang Q."/>
            <person name="Wang P."/>
            <person name="Xu L."/>
            <person name="Schmidt M.H."/>
            <person name="Jia X."/>
            <person name="Li D."/>
            <person name="Zhu A."/>
            <person name="Guo F."/>
            <person name="Chen W."/>
            <person name="Ni D."/>
            <person name="Usadel B."/>
            <person name="Fernie A.R."/>
            <person name="Wen W."/>
        </authorList>
    </citation>
    <scope>NUCLEOTIDE SEQUENCE [LARGE SCALE GENOMIC DNA]</scope>
    <source>
        <strain evidence="6">cv. G240</strain>
    </source>
</reference>
<proteinExistence type="predicted"/>
<evidence type="ECO:0000256" key="2">
    <source>
        <dbReference type="ARBA" id="ARBA00022741"/>
    </source>
</evidence>
<dbReference type="Gene3D" id="3.60.21.10">
    <property type="match status" value="1"/>
</dbReference>
<evidence type="ECO:0000313" key="6">
    <source>
        <dbReference type="Proteomes" id="UP000593564"/>
    </source>
</evidence>
<dbReference type="InterPro" id="IPR029052">
    <property type="entry name" value="Metallo-depent_PP-like"/>
</dbReference>
<dbReference type="Pfam" id="PF00012">
    <property type="entry name" value="HSP70"/>
    <property type="match status" value="1"/>
</dbReference>
<dbReference type="InterPro" id="IPR051558">
    <property type="entry name" value="Metallophosphoesterase_PAP"/>
</dbReference>
<comment type="caution">
    <text evidence="5">The sequence shown here is derived from an EMBL/GenBank/DDBJ whole genome shotgun (WGS) entry which is preliminary data.</text>
</comment>
<evidence type="ECO:0000256" key="4">
    <source>
        <dbReference type="ARBA" id="ARBA00022840"/>
    </source>
</evidence>
<dbReference type="AlphaFoldDB" id="A0A7J7G0W6"/>
<keyword evidence="6" id="KW-1185">Reference proteome</keyword>
<dbReference type="PANTHER" id="PTHR10161">
    <property type="entry name" value="TARTRATE-RESISTANT ACID PHOSPHATASE TYPE 5"/>
    <property type="match status" value="1"/>
</dbReference>
<evidence type="ECO:0000256" key="3">
    <source>
        <dbReference type="ARBA" id="ARBA00022801"/>
    </source>
</evidence>
<dbReference type="Gene3D" id="3.30.420.40">
    <property type="match status" value="1"/>
</dbReference>
<reference evidence="5 6" key="2">
    <citation type="submission" date="2020-07" db="EMBL/GenBank/DDBJ databases">
        <title>Genome assembly of wild tea tree DASZ reveals pedigree and selection history of tea varieties.</title>
        <authorList>
            <person name="Zhang W."/>
        </authorList>
    </citation>
    <scope>NUCLEOTIDE SEQUENCE [LARGE SCALE GENOMIC DNA]</scope>
    <source>
        <strain evidence="6">cv. G240</strain>
        <tissue evidence="5">Leaf</tissue>
    </source>
</reference>
<dbReference type="Proteomes" id="UP000593564">
    <property type="component" value="Unassembled WGS sequence"/>
</dbReference>